<proteinExistence type="predicted"/>
<protein>
    <submittedName>
        <fullName evidence="2">Uncharacterized protein</fullName>
    </submittedName>
</protein>
<evidence type="ECO:0000256" key="1">
    <source>
        <dbReference type="SAM" id="Phobius"/>
    </source>
</evidence>
<keyword evidence="1" id="KW-0812">Transmembrane</keyword>
<organism evidence="2">
    <name type="scientific">marine sediment metagenome</name>
    <dbReference type="NCBI Taxonomy" id="412755"/>
    <lineage>
        <taxon>unclassified sequences</taxon>
        <taxon>metagenomes</taxon>
        <taxon>ecological metagenomes</taxon>
    </lineage>
</organism>
<evidence type="ECO:0000313" key="2">
    <source>
        <dbReference type="EMBL" id="KKL94741.1"/>
    </source>
</evidence>
<accession>A0A0F9GVR1</accession>
<sequence length="451" mass="54124">PQAPEIKQQDEIAFEKKIQHIFKLNENKFYISPCQNRYRHKRSLLIHILNCPECSNHLLIRNKHGGFHCKCDRIYKYSYEFSNHIKRCLYFKNYIENILEIEISTKGKKETDEKKFKVNKIREIRLILYNNGLFKKDSNDVYYCICGKSYLSETFLIKHIITCLKCNEIQNLKGIEEIYEGEERLKTEFINKSKPLKTSIIKPKIKKLGKSVSIKNLINQEFLKAITSSDILGPSQFKKESIRYFIDFYTHQFSKKTFSRDELKDYYLFEYFGMHYIKETHLVDYINDKRYGRLAFFKRDLASNRYVMSELTTFINSLKINPKEKTLLHLIIRIPHFLVFCILFAYSEYVIRTYDKIRFYKYKMELNTQGDFLKIYEGVYQNAKIVGKLRQYYFNMLDWLEVLEFTEIVDNRKIPSQEFKNFIYGDLSGDFSLPNDVSRIIEDVINDLELE</sequence>
<feature type="non-terminal residue" evidence="2">
    <location>
        <position position="1"/>
    </location>
</feature>
<dbReference type="EMBL" id="LAZR01018849">
    <property type="protein sequence ID" value="KKL94741.1"/>
    <property type="molecule type" value="Genomic_DNA"/>
</dbReference>
<keyword evidence="1" id="KW-0472">Membrane</keyword>
<reference evidence="2" key="1">
    <citation type="journal article" date="2015" name="Nature">
        <title>Complex archaea that bridge the gap between prokaryotes and eukaryotes.</title>
        <authorList>
            <person name="Spang A."/>
            <person name="Saw J.H."/>
            <person name="Jorgensen S.L."/>
            <person name="Zaremba-Niedzwiedzka K."/>
            <person name="Martijn J."/>
            <person name="Lind A.E."/>
            <person name="van Eijk R."/>
            <person name="Schleper C."/>
            <person name="Guy L."/>
            <person name="Ettema T.J."/>
        </authorList>
    </citation>
    <scope>NUCLEOTIDE SEQUENCE</scope>
</reference>
<name>A0A0F9GVR1_9ZZZZ</name>
<feature type="transmembrane region" description="Helical" evidence="1">
    <location>
        <begin position="327"/>
        <end position="351"/>
    </location>
</feature>
<gene>
    <name evidence="2" type="ORF">LCGC14_1861630</name>
</gene>
<keyword evidence="1" id="KW-1133">Transmembrane helix</keyword>
<dbReference type="AlphaFoldDB" id="A0A0F9GVR1"/>
<comment type="caution">
    <text evidence="2">The sequence shown here is derived from an EMBL/GenBank/DDBJ whole genome shotgun (WGS) entry which is preliminary data.</text>
</comment>